<dbReference type="STRING" id="400668.Mmwyl1_0304"/>
<keyword evidence="1" id="KW-0472">Membrane</keyword>
<dbReference type="AlphaFoldDB" id="A6VS16"/>
<dbReference type="InterPro" id="IPR000045">
    <property type="entry name" value="Prepilin_IV_endopep_pep"/>
</dbReference>
<accession>A6VS16</accession>
<dbReference type="Gene3D" id="1.20.120.1220">
    <property type="match status" value="1"/>
</dbReference>
<feature type="transmembrane region" description="Helical" evidence="1">
    <location>
        <begin position="6"/>
        <end position="24"/>
    </location>
</feature>
<keyword evidence="1" id="KW-0812">Transmembrane</keyword>
<dbReference type="GO" id="GO:0016020">
    <property type="term" value="C:membrane"/>
    <property type="evidence" value="ECO:0007669"/>
    <property type="project" value="InterPro"/>
</dbReference>
<evidence type="ECO:0000313" key="3">
    <source>
        <dbReference type="EMBL" id="ABR69245.1"/>
    </source>
</evidence>
<keyword evidence="1" id="KW-1133">Transmembrane helix</keyword>
<gene>
    <name evidence="3" type="ordered locus">Mmwyl1_0304</name>
</gene>
<name>A6VS16_MARMS</name>
<feature type="transmembrane region" description="Helical" evidence="1">
    <location>
        <begin position="165"/>
        <end position="184"/>
    </location>
</feature>
<dbReference type="KEGG" id="mmw:Mmwyl1_0304"/>
<dbReference type="GO" id="GO:0004190">
    <property type="term" value="F:aspartic-type endopeptidase activity"/>
    <property type="evidence" value="ECO:0007669"/>
    <property type="project" value="InterPro"/>
</dbReference>
<organism evidence="3">
    <name type="scientific">Marinomonas sp. (strain MWYL1)</name>
    <dbReference type="NCBI Taxonomy" id="400668"/>
    <lineage>
        <taxon>Bacteria</taxon>
        <taxon>Pseudomonadati</taxon>
        <taxon>Pseudomonadota</taxon>
        <taxon>Gammaproteobacteria</taxon>
        <taxon>Oceanospirillales</taxon>
        <taxon>Oceanospirillaceae</taxon>
        <taxon>Marinomonas</taxon>
    </lineage>
</organism>
<feature type="transmembrane region" description="Helical" evidence="1">
    <location>
        <begin position="31"/>
        <end position="50"/>
    </location>
</feature>
<reference evidence="3" key="1">
    <citation type="submission" date="2007-06" db="EMBL/GenBank/DDBJ databases">
        <title>Complete sequence of Marinomonas sp. MWYL1.</title>
        <authorList>
            <consortium name="US DOE Joint Genome Institute"/>
            <person name="Copeland A."/>
            <person name="Lucas S."/>
            <person name="Lapidus A."/>
            <person name="Barry K."/>
            <person name="Glavina del Rio T."/>
            <person name="Dalin E."/>
            <person name="Tice H."/>
            <person name="Pitluck S."/>
            <person name="Kiss H."/>
            <person name="Brettin T."/>
            <person name="Bruce D."/>
            <person name="Detter J.C."/>
            <person name="Han C."/>
            <person name="Schmutz J."/>
            <person name="Larimer F."/>
            <person name="Land M."/>
            <person name="Hauser L."/>
            <person name="Kyrpides N."/>
            <person name="Kim E."/>
            <person name="Johnston A.W.B."/>
            <person name="Todd J.D."/>
            <person name="Rogers R."/>
            <person name="Wexler M."/>
            <person name="Bond P.L."/>
            <person name="Li Y."/>
            <person name="Richardson P."/>
        </authorList>
    </citation>
    <scope>NUCLEOTIDE SEQUENCE [LARGE SCALE GENOMIC DNA]</scope>
    <source>
        <strain evidence="3">MWYL1</strain>
    </source>
</reference>
<dbReference type="HOGENOM" id="CLU_057101_9_2_6"/>
<protein>
    <submittedName>
        <fullName evidence="3">Peptidase A24A prepilin type IV</fullName>
    </submittedName>
</protein>
<dbReference type="OrthoDB" id="6103972at2"/>
<evidence type="ECO:0000259" key="2">
    <source>
        <dbReference type="Pfam" id="PF01478"/>
    </source>
</evidence>
<dbReference type="EMBL" id="CP000749">
    <property type="protein sequence ID" value="ABR69245.1"/>
    <property type="molecule type" value="Genomic_DNA"/>
</dbReference>
<dbReference type="Pfam" id="PF01478">
    <property type="entry name" value="Peptidase_A24"/>
    <property type="match status" value="1"/>
</dbReference>
<feature type="domain" description="Prepilin type IV endopeptidase peptidase" evidence="2">
    <location>
        <begin position="9"/>
        <end position="124"/>
    </location>
</feature>
<proteinExistence type="predicted"/>
<feature type="transmembrane region" description="Helical" evidence="1">
    <location>
        <begin position="62"/>
        <end position="86"/>
    </location>
</feature>
<evidence type="ECO:0000256" key="1">
    <source>
        <dbReference type="SAM" id="Phobius"/>
    </source>
</evidence>
<sequence length="186" mass="19963">MTDLLISSVLMFTSVWVILTDLFYRRIHNILIVGLLLGWCGIAILSFWSVGPYSNIHSGDLLSYLGYSIAGAAGVLIVGFGLFLIGQMGAGDVKLMSVLCLWVGYDNQLVFLVVTALVGGMLALLMPVLSLLEIAGAKVIVQISSRFPRLKIPAPLVFSREGVKGLPYGLAISGGAFYLLISPFSH</sequence>
<dbReference type="eggNOG" id="COG4960">
    <property type="taxonomic scope" value="Bacteria"/>
</dbReference>